<reference evidence="2 3" key="1">
    <citation type="submission" date="2016-04" db="EMBL/GenBank/DDBJ databases">
        <title>Genome analyses suggest a sexual origin of heterokaryosis in a supposedly ancient asexual fungus.</title>
        <authorList>
            <person name="Ropars J."/>
            <person name="Sedzielewska K."/>
            <person name="Noel J."/>
            <person name="Charron P."/>
            <person name="Farinelli L."/>
            <person name="Marton T."/>
            <person name="Kruger M."/>
            <person name="Pelin A."/>
            <person name="Brachmann A."/>
            <person name="Corradi N."/>
        </authorList>
    </citation>
    <scope>NUCLEOTIDE SEQUENCE [LARGE SCALE GENOMIC DNA]</scope>
    <source>
        <strain evidence="2 3">C2</strain>
    </source>
</reference>
<feature type="domain" description="MULE transposase" evidence="1">
    <location>
        <begin position="3"/>
        <end position="85"/>
    </location>
</feature>
<dbReference type="Proteomes" id="UP000233469">
    <property type="component" value="Unassembled WGS sequence"/>
</dbReference>
<reference evidence="2 3" key="2">
    <citation type="submission" date="2017-10" db="EMBL/GenBank/DDBJ databases">
        <title>Extensive intraspecific genome diversity in a model arbuscular mycorrhizal fungus.</title>
        <authorList>
            <person name="Chen E.C.H."/>
            <person name="Morin E."/>
            <person name="Baudet D."/>
            <person name="Noel J."/>
            <person name="Ndikumana S."/>
            <person name="Charron P."/>
            <person name="St-Onge C."/>
            <person name="Giorgi J."/>
            <person name="Grigoriev I.V."/>
            <person name="Roux C."/>
            <person name="Martin F.M."/>
            <person name="Corradi N."/>
        </authorList>
    </citation>
    <scope>NUCLEOTIDE SEQUENCE [LARGE SCALE GENOMIC DNA]</scope>
    <source>
        <strain evidence="2 3">C2</strain>
    </source>
</reference>
<evidence type="ECO:0000259" key="1">
    <source>
        <dbReference type="Pfam" id="PF10551"/>
    </source>
</evidence>
<dbReference type="VEuPathDB" id="FungiDB:RhiirA1_451237"/>
<dbReference type="AlphaFoldDB" id="A0A2N1NHD0"/>
<dbReference type="VEuPathDB" id="FungiDB:RhiirA1_451236"/>
<dbReference type="VEuPathDB" id="FungiDB:RhiirFUN_024671"/>
<proteinExistence type="predicted"/>
<dbReference type="EMBL" id="LLXL01000384">
    <property type="protein sequence ID" value="PKK73250.1"/>
    <property type="molecule type" value="Genomic_DNA"/>
</dbReference>
<name>A0A2N1NHD0_9GLOM</name>
<accession>A0A2N1NHD0</accession>
<organism evidence="2 3">
    <name type="scientific">Rhizophagus irregularis</name>
    <dbReference type="NCBI Taxonomy" id="588596"/>
    <lineage>
        <taxon>Eukaryota</taxon>
        <taxon>Fungi</taxon>
        <taxon>Fungi incertae sedis</taxon>
        <taxon>Mucoromycota</taxon>
        <taxon>Glomeromycotina</taxon>
        <taxon>Glomeromycetes</taxon>
        <taxon>Glomerales</taxon>
        <taxon>Glomeraceae</taxon>
        <taxon>Rhizophagus</taxon>
    </lineage>
</organism>
<gene>
    <name evidence="2" type="ORF">RhiirC2_776270</name>
</gene>
<dbReference type="InterPro" id="IPR018289">
    <property type="entry name" value="MULE_transposase_dom"/>
</dbReference>
<evidence type="ECO:0000313" key="2">
    <source>
        <dbReference type="EMBL" id="PKK73250.1"/>
    </source>
</evidence>
<protein>
    <recommendedName>
        <fullName evidence="1">MULE transposase domain-containing protein</fullName>
    </recommendedName>
</protein>
<dbReference type="Pfam" id="PF10551">
    <property type="entry name" value="MULE"/>
    <property type="match status" value="1"/>
</dbReference>
<comment type="caution">
    <text evidence="2">The sequence shown here is derived from an EMBL/GenBank/DDBJ whole genome shotgun (WGS) entry which is preliminary data.</text>
</comment>
<evidence type="ECO:0000313" key="3">
    <source>
        <dbReference type="Proteomes" id="UP000233469"/>
    </source>
</evidence>
<dbReference type="VEuPathDB" id="FungiDB:FUN_025308"/>
<sequence>MSKTNQFNMILMLIIAVDNNFRNVIIAAAILEDETEITFAWILQELKNSCDITLNVIYSDADLALISAVKINYSEIYHFYCIFYIDLNLRKKLKEKLRDQFESFHCKFLEMRNSLYQKTFERKWNELIKEFPACEQYLTRVLYPCKNSWSCHIINRNFTVRIQSTQRVEATNKKIKDKLNRSSCLTNIIGEIQKCLINNQKKWYNYNKYNTEQHKELIYQIEENELDQHLANFRKTPSIIQFRDSKQKYGLENAISMHIGDLLWVRHKSRQLNRYKSCGEPQKKKVRRIQDIINHIMNKDNEKFITGQEDKKRERHCKKCNQVGHYAS</sequence>
<dbReference type="PANTHER" id="PTHR47718">
    <property type="entry name" value="OS01G0519700 PROTEIN"/>
    <property type="match status" value="1"/>
</dbReference>